<dbReference type="PANTHER" id="PTHR45856">
    <property type="entry name" value="ALPHA/BETA-HYDROLASES SUPERFAMILY PROTEIN"/>
    <property type="match status" value="1"/>
</dbReference>
<dbReference type="EMBL" id="HBNS01014897">
    <property type="protein sequence ID" value="CAE4601590.1"/>
    <property type="molecule type" value="Transcribed_RNA"/>
</dbReference>
<dbReference type="GO" id="GO:0006629">
    <property type="term" value="P:lipid metabolic process"/>
    <property type="evidence" value="ECO:0007669"/>
    <property type="project" value="InterPro"/>
</dbReference>
<evidence type="ECO:0000259" key="2">
    <source>
        <dbReference type="Pfam" id="PF01764"/>
    </source>
</evidence>
<name>A0A7S4R2H2_9STRA</name>
<dbReference type="Gene3D" id="3.40.50.1820">
    <property type="entry name" value="alpha/beta hydrolase"/>
    <property type="match status" value="1"/>
</dbReference>
<protein>
    <recommendedName>
        <fullName evidence="2">Fungal lipase-type domain-containing protein</fullName>
    </recommendedName>
</protein>
<keyword evidence="1" id="KW-0732">Signal</keyword>
<accession>A0A7S4R2H2</accession>
<gene>
    <name evidence="3" type="ORF">DBRI00130_LOCUS11972</name>
</gene>
<proteinExistence type="predicted"/>
<evidence type="ECO:0000256" key="1">
    <source>
        <dbReference type="SAM" id="SignalP"/>
    </source>
</evidence>
<dbReference type="InterPro" id="IPR002921">
    <property type="entry name" value="Fungal_lipase-type"/>
</dbReference>
<dbReference type="PANTHER" id="PTHR45856:SF24">
    <property type="entry name" value="FUNGAL LIPASE-LIKE DOMAIN-CONTAINING PROTEIN"/>
    <property type="match status" value="1"/>
</dbReference>
<feature type="signal peptide" evidence="1">
    <location>
        <begin position="1"/>
        <end position="24"/>
    </location>
</feature>
<dbReference type="InterPro" id="IPR051218">
    <property type="entry name" value="Sec_MonoDiacylglyc_Lipase"/>
</dbReference>
<feature type="chain" id="PRO_5030750252" description="Fungal lipase-type domain-containing protein" evidence="1">
    <location>
        <begin position="25"/>
        <end position="555"/>
    </location>
</feature>
<dbReference type="InterPro" id="IPR029058">
    <property type="entry name" value="AB_hydrolase_fold"/>
</dbReference>
<organism evidence="3">
    <name type="scientific">Ditylum brightwellii</name>
    <dbReference type="NCBI Taxonomy" id="49249"/>
    <lineage>
        <taxon>Eukaryota</taxon>
        <taxon>Sar</taxon>
        <taxon>Stramenopiles</taxon>
        <taxon>Ochrophyta</taxon>
        <taxon>Bacillariophyta</taxon>
        <taxon>Mediophyceae</taxon>
        <taxon>Lithodesmiophycidae</taxon>
        <taxon>Lithodesmiales</taxon>
        <taxon>Lithodesmiaceae</taxon>
        <taxon>Ditylum</taxon>
    </lineage>
</organism>
<feature type="domain" description="Fungal lipase-type" evidence="2">
    <location>
        <begin position="247"/>
        <end position="410"/>
    </location>
</feature>
<reference evidence="3" key="1">
    <citation type="submission" date="2021-01" db="EMBL/GenBank/DDBJ databases">
        <authorList>
            <person name="Corre E."/>
            <person name="Pelletier E."/>
            <person name="Niang G."/>
            <person name="Scheremetjew M."/>
            <person name="Finn R."/>
            <person name="Kale V."/>
            <person name="Holt S."/>
            <person name="Cochrane G."/>
            <person name="Meng A."/>
            <person name="Brown T."/>
            <person name="Cohen L."/>
        </authorList>
    </citation>
    <scope>NUCLEOTIDE SEQUENCE</scope>
    <source>
        <strain evidence="3">GSO104</strain>
    </source>
</reference>
<dbReference type="Pfam" id="PF01764">
    <property type="entry name" value="Lipase_3"/>
    <property type="match status" value="1"/>
</dbReference>
<evidence type="ECO:0000313" key="3">
    <source>
        <dbReference type="EMBL" id="CAE4601590.1"/>
    </source>
</evidence>
<sequence length="555" mass="62377">MNFRVLFLILALSSFMHVNILTEATVSKEPCSFRITYYKEENCPKNGVSYTTLLSVSHNNDNNETACQFIQDAFYQTSCSSHGNLVLQPCADTIDTAFLLQRNNRTLIPGECYSGVTDPTKLQVSFQLTGSCADNNTDMACSQDYSLPELNKKAPTNNAPKIQPIRSIQIPSPPLPSNHFADQMQTLQLFHEMVHLSATTYKIINDDIDPASVWPGRYTLHLWSDGFSTDYAVLTSETTQQEQGKIYVVFRGTDETLDGDWITNANVPKGPFGPPGGVIEATVNATNMFGDMETFELQVHRGFNSVFSNNAYMKIINIITPFLQRKDDHGNLYYNNSVYFAGHSLGGANAQLLGTYYAVLNPHINTYVTTLGSPKQGNYAYKLLGESLTNLSVWRLVLCRDVVPRIPLIQYYHSGHIMWKRCIDQPWGDRFDVVDKDDLVQAYYRQAGDEDQGYADLPQSWMIQYNEPTIISDHFAGAYMNWIEGHLLDDTLHFPSVFEKIQPASSLPPVESPNAAPTLLHPITDESSVSSGVQHVQYRFAFFCILSAAWNIFLH</sequence>
<dbReference type="SUPFAM" id="SSF53474">
    <property type="entry name" value="alpha/beta-Hydrolases"/>
    <property type="match status" value="1"/>
</dbReference>
<dbReference type="CDD" id="cd00519">
    <property type="entry name" value="Lipase_3"/>
    <property type="match status" value="1"/>
</dbReference>
<dbReference type="AlphaFoldDB" id="A0A7S4R2H2"/>